<dbReference type="GO" id="GO:0070041">
    <property type="term" value="F:rRNA (uridine-C5-)-methyltransferase activity"/>
    <property type="evidence" value="ECO:0007669"/>
    <property type="project" value="UniProtKB-UniRule"/>
</dbReference>
<evidence type="ECO:0000256" key="5">
    <source>
        <dbReference type="ARBA" id="ARBA00022691"/>
    </source>
</evidence>
<feature type="binding site" evidence="9">
    <location>
        <position position="323"/>
    </location>
    <ligand>
        <name>S-adenosyl-L-methionine</name>
        <dbReference type="ChEBI" id="CHEBI:59789"/>
    </ligand>
</feature>
<feature type="compositionally biased region" description="Basic residues" evidence="12">
    <location>
        <begin position="1"/>
        <end position="11"/>
    </location>
</feature>
<feature type="compositionally biased region" description="Basic and acidic residues" evidence="12">
    <location>
        <begin position="460"/>
        <end position="475"/>
    </location>
</feature>
<evidence type="ECO:0000313" key="15">
    <source>
        <dbReference type="Proteomes" id="UP000186878"/>
    </source>
</evidence>
<comment type="function">
    <text evidence="9">Catalyzes the formation of 5-methyl-uridine at position 1939 (m5U1939) in 23S rRNA.</text>
</comment>
<evidence type="ECO:0000256" key="4">
    <source>
        <dbReference type="ARBA" id="ARBA00022679"/>
    </source>
</evidence>
<dbReference type="PANTHER" id="PTHR11061">
    <property type="entry name" value="RNA M5U METHYLTRANSFERASE"/>
    <property type="match status" value="1"/>
</dbReference>
<keyword evidence="1 9" id="KW-0004">4Fe-4S</keyword>
<feature type="domain" description="TRAM" evidence="13">
    <location>
        <begin position="21"/>
        <end position="80"/>
    </location>
</feature>
<dbReference type="OrthoDB" id="9804590at2"/>
<dbReference type="PANTHER" id="PTHR11061:SF49">
    <property type="entry name" value="23S RRNA (URACIL(1939)-C(5))-METHYLTRANSFERASE RLMD"/>
    <property type="match status" value="1"/>
</dbReference>
<dbReference type="Gene3D" id="2.40.50.140">
    <property type="entry name" value="Nucleic acid-binding proteins"/>
    <property type="match status" value="1"/>
</dbReference>
<dbReference type="EMBL" id="MSDO01000003">
    <property type="protein sequence ID" value="OLO05621.1"/>
    <property type="molecule type" value="Genomic_DNA"/>
</dbReference>
<dbReference type="GO" id="GO:0070475">
    <property type="term" value="P:rRNA base methylation"/>
    <property type="evidence" value="ECO:0007669"/>
    <property type="project" value="TreeGrafter"/>
</dbReference>
<feature type="binding site" evidence="9 10">
    <location>
        <position position="318"/>
    </location>
    <ligand>
        <name>S-adenosyl-L-methionine</name>
        <dbReference type="ChEBI" id="CHEBI:59789"/>
    </ligand>
</feature>
<dbReference type="InterPro" id="IPR002792">
    <property type="entry name" value="TRAM_dom"/>
</dbReference>
<dbReference type="CDD" id="cd02440">
    <property type="entry name" value="AdoMet_MTases"/>
    <property type="match status" value="1"/>
</dbReference>
<feature type="binding site" evidence="9 10">
    <location>
        <position position="339"/>
    </location>
    <ligand>
        <name>S-adenosyl-L-methionine</name>
        <dbReference type="ChEBI" id="CHEBI:59789"/>
    </ligand>
</feature>
<dbReference type="Pfam" id="PF05958">
    <property type="entry name" value="tRNA_U5-meth_tr"/>
    <property type="match status" value="2"/>
</dbReference>
<evidence type="ECO:0000256" key="9">
    <source>
        <dbReference type="HAMAP-Rule" id="MF_01010"/>
    </source>
</evidence>
<keyword evidence="3 9" id="KW-0489">Methyltransferase</keyword>
<dbReference type="InterPro" id="IPR012340">
    <property type="entry name" value="NA-bd_OB-fold"/>
</dbReference>
<dbReference type="InterPro" id="IPR010280">
    <property type="entry name" value="U5_MeTrfase_fam"/>
</dbReference>
<keyword evidence="4 9" id="KW-0808">Transferase</keyword>
<evidence type="ECO:0000256" key="7">
    <source>
        <dbReference type="ARBA" id="ARBA00023004"/>
    </source>
</evidence>
<comment type="caution">
    <text evidence="14">The sequence shown here is derived from an EMBL/GenBank/DDBJ whole genome shotgun (WGS) entry which is preliminary data.</text>
</comment>
<feature type="compositionally biased region" description="Basic and acidic residues" evidence="12">
    <location>
        <begin position="12"/>
        <end position="26"/>
    </location>
</feature>
<dbReference type="AlphaFoldDB" id="A0A1Q8SW13"/>
<dbReference type="RefSeq" id="WP_075568842.1">
    <property type="nucleotide sequence ID" value="NZ_MSDO01000003.1"/>
</dbReference>
<evidence type="ECO:0000256" key="6">
    <source>
        <dbReference type="ARBA" id="ARBA00022723"/>
    </source>
</evidence>
<keyword evidence="7 9" id="KW-0408">Iron</keyword>
<dbReference type="Proteomes" id="UP000186878">
    <property type="component" value="Unassembled WGS sequence"/>
</dbReference>
<dbReference type="STRING" id="404433.BTW07_03895"/>
<dbReference type="InterPro" id="IPR030390">
    <property type="entry name" value="MeTrfase_TrmA_AS"/>
</dbReference>
<evidence type="ECO:0000256" key="11">
    <source>
        <dbReference type="PROSITE-ProRule" id="PRU10015"/>
    </source>
</evidence>
<comment type="catalytic activity">
    <reaction evidence="9">
        <text>uridine(1939) in 23S rRNA + S-adenosyl-L-methionine = 5-methyluridine(1939) in 23S rRNA + S-adenosyl-L-homocysteine + H(+)</text>
        <dbReference type="Rhea" id="RHEA:42908"/>
        <dbReference type="Rhea" id="RHEA-COMP:10278"/>
        <dbReference type="Rhea" id="RHEA-COMP:10279"/>
        <dbReference type="ChEBI" id="CHEBI:15378"/>
        <dbReference type="ChEBI" id="CHEBI:57856"/>
        <dbReference type="ChEBI" id="CHEBI:59789"/>
        <dbReference type="ChEBI" id="CHEBI:65315"/>
        <dbReference type="ChEBI" id="CHEBI:74447"/>
        <dbReference type="EC" id="2.1.1.190"/>
    </reaction>
</comment>
<feature type="binding site" evidence="9">
    <location>
        <position position="179"/>
    </location>
    <ligand>
        <name>[4Fe-4S] cluster</name>
        <dbReference type="ChEBI" id="CHEBI:49883"/>
    </ligand>
</feature>
<sequence length="486" mass="53488">MAMLGKRRAPAIRRERQSVKPAAKSDDGSLIVERLAHDGRGVARDVEGKTVFVDAALPGERVEVAIHRQRKRYDEAHIRRRLSDAESRVEPPCAHATRCGGCDLQHLHVDGQREHKRQVLVDLLKRQSIEAPDDVPMLVGDSAGYRRRARLGVKCDAKGHVHLGFRARGSEQLVDIDSCHVLAPPLASLLPRLRAQLESLEAPRHVGHLELLLTDADVVTVVVRQLRDVPEDAQRWRAFAGRERLACALRRGRESTDLVWLSDQPRLVTAVDGGRRQLSLGLAPGDFLQVNAEINQRLIDTLRAWLAPHGSERLLDLFAGIGNFSLALADDVASVTAVEGSNEMVERLRDNADHNGLSVSALQADLNDPGIAIEGLIDSHDTVLLDPPREGADALCRRLAQSEVAQVAYVSCDPASLARDAAHLLAGGFVLSHLAMADMFPHTAHLESLALFQRPERLERSARSADRERLRRQQSDLDSPVPGGKR</sequence>
<feature type="region of interest" description="Disordered" evidence="12">
    <location>
        <begin position="1"/>
        <end position="26"/>
    </location>
</feature>
<dbReference type="Pfam" id="PF01938">
    <property type="entry name" value="TRAM"/>
    <property type="match status" value="1"/>
</dbReference>
<feature type="binding site" evidence="9 10">
    <location>
        <position position="289"/>
    </location>
    <ligand>
        <name>S-adenosyl-L-methionine</name>
        <dbReference type="ChEBI" id="CHEBI:59789"/>
    </ligand>
</feature>
<dbReference type="Gene3D" id="3.40.50.150">
    <property type="entry name" value="Vaccinia Virus protein VP39"/>
    <property type="match status" value="1"/>
</dbReference>
<dbReference type="InterPro" id="IPR001566">
    <property type="entry name" value="23S_rRNA_MeTrfase_RlmD"/>
</dbReference>
<comment type="similarity">
    <text evidence="9">Belongs to the class I-like SAM-binding methyltransferase superfamily. RNA M5U methyltransferase family. RlmD subfamily.</text>
</comment>
<dbReference type="HAMAP" id="MF_01010">
    <property type="entry name" value="23SrRNA_methyltr_RlmD"/>
    <property type="match status" value="1"/>
</dbReference>
<keyword evidence="2 9" id="KW-0698">rRNA processing</keyword>
<reference evidence="14 15" key="1">
    <citation type="submission" date="2016-12" db="EMBL/GenBank/DDBJ databases">
        <title>Draft genome sequences of strains Salinicola socius SMB35, Salinicola sp. MH3R3-1 and Chromohalobacter sp. SMB17 from the Verkhnekamsk potash mining region of Russia.</title>
        <authorList>
            <person name="Mavrodi D.V."/>
            <person name="Olsson B.E."/>
            <person name="Korsakova E.S."/>
            <person name="Pyankova A."/>
            <person name="Mavrodi O.V."/>
            <person name="Plotnikova E.G."/>
        </authorList>
    </citation>
    <scope>NUCLEOTIDE SEQUENCE [LARGE SCALE GENOMIC DNA]</scope>
    <source>
        <strain evidence="14 15">SMB35</strain>
    </source>
</reference>
<organism evidence="14 15">
    <name type="scientific">Salinicola socius</name>
    <dbReference type="NCBI Taxonomy" id="404433"/>
    <lineage>
        <taxon>Bacteria</taxon>
        <taxon>Pseudomonadati</taxon>
        <taxon>Pseudomonadota</taxon>
        <taxon>Gammaproteobacteria</taxon>
        <taxon>Oceanospirillales</taxon>
        <taxon>Halomonadaceae</taxon>
        <taxon>Salinicola</taxon>
    </lineage>
</organism>
<feature type="binding site" evidence="9">
    <location>
        <position position="93"/>
    </location>
    <ligand>
        <name>[4Fe-4S] cluster</name>
        <dbReference type="ChEBI" id="CHEBI:49883"/>
    </ligand>
</feature>
<gene>
    <name evidence="9" type="primary">rlmD</name>
    <name evidence="14" type="ORF">BTW07_03895</name>
</gene>
<feature type="binding site" evidence="9 10">
    <location>
        <position position="386"/>
    </location>
    <ligand>
        <name>S-adenosyl-L-methionine</name>
        <dbReference type="ChEBI" id="CHEBI:59789"/>
    </ligand>
</feature>
<dbReference type="PROSITE" id="PS50926">
    <property type="entry name" value="TRAM"/>
    <property type="match status" value="1"/>
</dbReference>
<dbReference type="SUPFAM" id="SSF50249">
    <property type="entry name" value="Nucleic acid-binding proteins"/>
    <property type="match status" value="1"/>
</dbReference>
<evidence type="ECO:0000256" key="3">
    <source>
        <dbReference type="ARBA" id="ARBA00022603"/>
    </source>
</evidence>
<feature type="active site" evidence="11">
    <location>
        <position position="412"/>
    </location>
</feature>
<dbReference type="GO" id="GO:0005506">
    <property type="term" value="F:iron ion binding"/>
    <property type="evidence" value="ECO:0007669"/>
    <property type="project" value="UniProtKB-UniRule"/>
</dbReference>
<evidence type="ECO:0000256" key="8">
    <source>
        <dbReference type="ARBA" id="ARBA00023014"/>
    </source>
</evidence>
<keyword evidence="5 9" id="KW-0949">S-adenosyl-L-methionine</keyword>
<keyword evidence="6 9" id="KW-0479">Metal-binding</keyword>
<proteinExistence type="inferred from homology"/>
<keyword evidence="15" id="KW-1185">Reference proteome</keyword>
<evidence type="ECO:0000256" key="10">
    <source>
        <dbReference type="PROSITE-ProRule" id="PRU01024"/>
    </source>
</evidence>
<dbReference type="GO" id="GO:0003723">
    <property type="term" value="F:RNA binding"/>
    <property type="evidence" value="ECO:0007669"/>
    <property type="project" value="InterPro"/>
</dbReference>
<feature type="binding site" evidence="9">
    <location>
        <position position="365"/>
    </location>
    <ligand>
        <name>S-adenosyl-L-methionine</name>
        <dbReference type="ChEBI" id="CHEBI:59789"/>
    </ligand>
</feature>
<name>A0A1Q8SW13_9GAMM</name>
<evidence type="ECO:0000259" key="13">
    <source>
        <dbReference type="PROSITE" id="PS50926"/>
    </source>
</evidence>
<dbReference type="GO" id="GO:0051539">
    <property type="term" value="F:4 iron, 4 sulfur cluster binding"/>
    <property type="evidence" value="ECO:0007669"/>
    <property type="project" value="UniProtKB-KW"/>
</dbReference>
<keyword evidence="8 9" id="KW-0411">Iron-sulfur</keyword>
<accession>A0A1Q8SW13</accession>
<dbReference type="EC" id="2.1.1.190" evidence="9"/>
<evidence type="ECO:0000256" key="2">
    <source>
        <dbReference type="ARBA" id="ARBA00022552"/>
    </source>
</evidence>
<dbReference type="PROSITE" id="PS01230">
    <property type="entry name" value="TRMA_1"/>
    <property type="match status" value="1"/>
</dbReference>
<dbReference type="Gene3D" id="2.40.50.1070">
    <property type="match status" value="1"/>
</dbReference>
<evidence type="ECO:0000313" key="14">
    <source>
        <dbReference type="EMBL" id="OLO05621.1"/>
    </source>
</evidence>
<dbReference type="SUPFAM" id="SSF53335">
    <property type="entry name" value="S-adenosyl-L-methionine-dependent methyltransferases"/>
    <property type="match status" value="1"/>
</dbReference>
<dbReference type="NCBIfam" id="TIGR00479">
    <property type="entry name" value="rumA"/>
    <property type="match status" value="1"/>
</dbReference>
<evidence type="ECO:0000256" key="12">
    <source>
        <dbReference type="SAM" id="MobiDB-lite"/>
    </source>
</evidence>
<protein>
    <recommendedName>
        <fullName evidence="9">23S rRNA (uracil(1939)-C(5))-methyltransferase RlmD</fullName>
        <ecNumber evidence="9">2.1.1.190</ecNumber>
    </recommendedName>
    <alternativeName>
        <fullName evidence="9">23S rRNA(m5U1939)-methyltransferase</fullName>
    </alternativeName>
</protein>
<feature type="binding site" evidence="9">
    <location>
        <position position="102"/>
    </location>
    <ligand>
        <name>[4Fe-4S] cluster</name>
        <dbReference type="ChEBI" id="CHEBI:49883"/>
    </ligand>
</feature>
<feature type="active site" description="Nucleophile" evidence="9 10">
    <location>
        <position position="412"/>
    </location>
</feature>
<feature type="binding site" evidence="9">
    <location>
        <position position="99"/>
    </location>
    <ligand>
        <name>[4Fe-4S] cluster</name>
        <dbReference type="ChEBI" id="CHEBI:49883"/>
    </ligand>
</feature>
<feature type="region of interest" description="Disordered" evidence="12">
    <location>
        <begin position="460"/>
        <end position="486"/>
    </location>
</feature>
<dbReference type="InterPro" id="IPR029063">
    <property type="entry name" value="SAM-dependent_MTases_sf"/>
</dbReference>
<dbReference type="PROSITE" id="PS51687">
    <property type="entry name" value="SAM_MT_RNA_M5U"/>
    <property type="match status" value="1"/>
</dbReference>
<evidence type="ECO:0000256" key="1">
    <source>
        <dbReference type="ARBA" id="ARBA00022485"/>
    </source>
</evidence>